<keyword evidence="2 6" id="KW-0812">Transmembrane</keyword>
<reference evidence="8 9" key="1">
    <citation type="journal article" date="2024" name="Nat. Commun.">
        <title>Phylogenomics reveals the evolutionary origins of lichenization in chlorophyte algae.</title>
        <authorList>
            <person name="Puginier C."/>
            <person name="Libourel C."/>
            <person name="Otte J."/>
            <person name="Skaloud P."/>
            <person name="Haon M."/>
            <person name="Grisel S."/>
            <person name="Petersen M."/>
            <person name="Berrin J.G."/>
            <person name="Delaux P.M."/>
            <person name="Dal Grande F."/>
            <person name="Keller J."/>
        </authorList>
    </citation>
    <scope>NUCLEOTIDE SEQUENCE [LARGE SCALE GENOMIC DNA]</scope>
    <source>
        <strain evidence="8 9">SAG 2145</strain>
    </source>
</reference>
<evidence type="ECO:0000256" key="2">
    <source>
        <dbReference type="ARBA" id="ARBA00022692"/>
    </source>
</evidence>
<feature type="transmembrane region" description="Helical" evidence="6">
    <location>
        <begin position="299"/>
        <end position="323"/>
    </location>
</feature>
<dbReference type="PANTHER" id="PTHR14624:SF0">
    <property type="entry name" value="POLYPRENOL REDUCTASE"/>
    <property type="match status" value="1"/>
</dbReference>
<feature type="transmembrane region" description="Helical" evidence="6">
    <location>
        <begin position="117"/>
        <end position="135"/>
    </location>
</feature>
<feature type="transmembrane region" description="Helical" evidence="6">
    <location>
        <begin position="172"/>
        <end position="189"/>
    </location>
</feature>
<evidence type="ECO:0000313" key="9">
    <source>
        <dbReference type="Proteomes" id="UP001438707"/>
    </source>
</evidence>
<dbReference type="GO" id="GO:0005783">
    <property type="term" value="C:endoplasmic reticulum"/>
    <property type="evidence" value="ECO:0007669"/>
    <property type="project" value="TreeGrafter"/>
</dbReference>
<dbReference type="PANTHER" id="PTHR14624">
    <property type="entry name" value="DFG10 PROTEIN"/>
    <property type="match status" value="1"/>
</dbReference>
<keyword evidence="9" id="KW-1185">Reference proteome</keyword>
<evidence type="ECO:0000256" key="5">
    <source>
        <dbReference type="SAM" id="MobiDB-lite"/>
    </source>
</evidence>
<protein>
    <recommendedName>
        <fullName evidence="7">3-oxo-5-alpha-steroid 4-dehydrogenase C-terminal domain-containing protein</fullName>
    </recommendedName>
</protein>
<sequence>MALLPIPYTTAFRDAVKLTASRGKTWKDRPRVNMGALTSMSVPQSYFSQFYSVGAICNAIVLCALASTVLHQGYSPAKLRVQAGSLVALLLLQLHLCRRLAECSLLMRFPITSRMHIIAYVFGLSYYMVLPISLLPPDGLRQLTQWAPTWRPTILINDCFAALDAVGPSLDALHGMAILVFLAGNLMQLQAHWQLARLSQPIVFPGSSDGRVPGAKGVAESQQQQQQQQQQQLSRFRGDKPRRVAGSSPDGPAALDMVLDPGPYRLPAGGLFEWISCPHYLAEMVIYTAFPMLLRAHNLLPWLILTWVVANLLLAAGPTHAWYKAHFKEYPSHRRAVLPMVF</sequence>
<proteinExistence type="predicted"/>
<dbReference type="InterPro" id="IPR001104">
    <property type="entry name" value="3-oxo-5_a-steroid_4-DH_C"/>
</dbReference>
<evidence type="ECO:0000256" key="1">
    <source>
        <dbReference type="ARBA" id="ARBA00004127"/>
    </source>
</evidence>
<dbReference type="GO" id="GO:0006488">
    <property type="term" value="P:dolichol-linked oligosaccharide biosynthetic process"/>
    <property type="evidence" value="ECO:0007669"/>
    <property type="project" value="InterPro"/>
</dbReference>
<feature type="compositionally biased region" description="Low complexity" evidence="5">
    <location>
        <begin position="222"/>
        <end position="232"/>
    </location>
</feature>
<evidence type="ECO:0000256" key="3">
    <source>
        <dbReference type="ARBA" id="ARBA00022989"/>
    </source>
</evidence>
<evidence type="ECO:0000256" key="4">
    <source>
        <dbReference type="ARBA" id="ARBA00023136"/>
    </source>
</evidence>
<name>A0AAW1RPY4_9CHLO</name>
<dbReference type="Pfam" id="PF02544">
    <property type="entry name" value="Steroid_dh"/>
    <property type="match status" value="1"/>
</dbReference>
<dbReference type="InterPro" id="IPR039698">
    <property type="entry name" value="Dfg10/SRD5A3"/>
</dbReference>
<comment type="caution">
    <text evidence="8">The sequence shown here is derived from an EMBL/GenBank/DDBJ whole genome shotgun (WGS) entry which is preliminary data.</text>
</comment>
<dbReference type="AlphaFoldDB" id="A0AAW1RPY4"/>
<gene>
    <name evidence="8" type="ORF">WJX74_007572</name>
</gene>
<accession>A0AAW1RPY4</accession>
<dbReference type="Proteomes" id="UP001438707">
    <property type="component" value="Unassembled WGS sequence"/>
</dbReference>
<dbReference type="GO" id="GO:0003865">
    <property type="term" value="F:3-oxo-5-alpha-steroid 4-dehydrogenase activity"/>
    <property type="evidence" value="ECO:0007669"/>
    <property type="project" value="TreeGrafter"/>
</dbReference>
<keyword evidence="4 6" id="KW-0472">Membrane</keyword>
<dbReference type="GO" id="GO:0016095">
    <property type="term" value="P:polyprenol catabolic process"/>
    <property type="evidence" value="ECO:0007669"/>
    <property type="project" value="TreeGrafter"/>
</dbReference>
<evidence type="ECO:0000313" key="8">
    <source>
        <dbReference type="EMBL" id="KAK9835771.1"/>
    </source>
</evidence>
<feature type="region of interest" description="Disordered" evidence="5">
    <location>
        <begin position="211"/>
        <end position="254"/>
    </location>
</feature>
<feature type="transmembrane region" description="Helical" evidence="6">
    <location>
        <begin position="50"/>
        <end position="73"/>
    </location>
</feature>
<comment type="subcellular location">
    <subcellularLocation>
        <location evidence="1">Endomembrane system</location>
        <topology evidence="1">Multi-pass membrane protein</topology>
    </subcellularLocation>
</comment>
<organism evidence="8 9">
    <name type="scientific">Apatococcus lobatus</name>
    <dbReference type="NCBI Taxonomy" id="904363"/>
    <lineage>
        <taxon>Eukaryota</taxon>
        <taxon>Viridiplantae</taxon>
        <taxon>Chlorophyta</taxon>
        <taxon>core chlorophytes</taxon>
        <taxon>Trebouxiophyceae</taxon>
        <taxon>Chlorellales</taxon>
        <taxon>Chlorellaceae</taxon>
        <taxon>Apatococcus</taxon>
    </lineage>
</organism>
<dbReference type="EMBL" id="JALJOS010000008">
    <property type="protein sequence ID" value="KAK9835771.1"/>
    <property type="molecule type" value="Genomic_DNA"/>
</dbReference>
<keyword evidence="3 6" id="KW-1133">Transmembrane helix</keyword>
<evidence type="ECO:0000256" key="6">
    <source>
        <dbReference type="SAM" id="Phobius"/>
    </source>
</evidence>
<evidence type="ECO:0000259" key="7">
    <source>
        <dbReference type="Pfam" id="PF02544"/>
    </source>
</evidence>
<feature type="domain" description="3-oxo-5-alpha-steroid 4-dehydrogenase C-terminal" evidence="7">
    <location>
        <begin position="264"/>
        <end position="342"/>
    </location>
</feature>
<dbReference type="PROSITE" id="PS50244">
    <property type="entry name" value="S5A_REDUCTASE"/>
    <property type="match status" value="1"/>
</dbReference>